<dbReference type="GO" id="GO:0005783">
    <property type="term" value="C:endoplasmic reticulum"/>
    <property type="evidence" value="ECO:0007669"/>
    <property type="project" value="TreeGrafter"/>
</dbReference>
<dbReference type="EMBL" id="GDJX01013777">
    <property type="protein sequence ID" value="JAT54159.1"/>
    <property type="molecule type" value="Transcribed_RNA"/>
</dbReference>
<evidence type="ECO:0000256" key="3">
    <source>
        <dbReference type="SAM" id="MobiDB-lite"/>
    </source>
</evidence>
<comment type="similarity">
    <text evidence="1">Belongs to the protein disulfide isomerase family.</text>
</comment>
<dbReference type="GO" id="GO:0003756">
    <property type="term" value="F:protein disulfide isomerase activity"/>
    <property type="evidence" value="ECO:0007669"/>
    <property type="project" value="TreeGrafter"/>
</dbReference>
<dbReference type="Gene3D" id="3.40.30.10">
    <property type="entry name" value="Glutaredoxin"/>
    <property type="match status" value="1"/>
</dbReference>
<dbReference type="GO" id="GO:0006457">
    <property type="term" value="P:protein folding"/>
    <property type="evidence" value="ECO:0007669"/>
    <property type="project" value="TreeGrafter"/>
</dbReference>
<dbReference type="SUPFAM" id="SSF52833">
    <property type="entry name" value="Thioredoxin-like"/>
    <property type="match status" value="1"/>
</dbReference>
<gene>
    <name evidence="5" type="primary">PDIL5-1_0</name>
    <name evidence="6" type="synonym">PDIL5-1_1</name>
    <name evidence="6" type="ORF">g.31412</name>
    <name evidence="5" type="ORF">g.31413</name>
</gene>
<dbReference type="CDD" id="cd02961">
    <property type="entry name" value="PDI_a_family"/>
    <property type="match status" value="1"/>
</dbReference>
<protein>
    <submittedName>
        <fullName evidence="5">Protein disulfide isomerase-like 5-1</fullName>
    </submittedName>
</protein>
<accession>A0A1D1YHP4</accession>
<dbReference type="PANTHER" id="PTHR45672">
    <property type="entry name" value="PROTEIN DISULFIDE-ISOMERASE C17H9.14C-RELATED"/>
    <property type="match status" value="1"/>
</dbReference>
<dbReference type="InterPro" id="IPR013766">
    <property type="entry name" value="Thioredoxin_domain"/>
</dbReference>
<keyword evidence="2" id="KW-0732">Signal</keyword>
<evidence type="ECO:0000259" key="4">
    <source>
        <dbReference type="PROSITE" id="PS51352"/>
    </source>
</evidence>
<dbReference type="EMBL" id="GDJX01009761">
    <property type="protein sequence ID" value="JAT58175.1"/>
    <property type="molecule type" value="Transcribed_RNA"/>
</dbReference>
<keyword evidence="5" id="KW-0413">Isomerase</keyword>
<dbReference type="Pfam" id="PF00085">
    <property type="entry name" value="Thioredoxin"/>
    <property type="match status" value="1"/>
</dbReference>
<evidence type="ECO:0000256" key="1">
    <source>
        <dbReference type="ARBA" id="ARBA00006347"/>
    </source>
</evidence>
<feature type="region of interest" description="Disordered" evidence="3">
    <location>
        <begin position="1"/>
        <end position="28"/>
    </location>
</feature>
<feature type="non-terminal residue" evidence="5">
    <location>
        <position position="1"/>
    </location>
</feature>
<evidence type="ECO:0000313" key="5">
    <source>
        <dbReference type="EMBL" id="JAT54159.1"/>
    </source>
</evidence>
<evidence type="ECO:0000313" key="6">
    <source>
        <dbReference type="EMBL" id="JAT58175.1"/>
    </source>
</evidence>
<dbReference type="InterPro" id="IPR051063">
    <property type="entry name" value="PDI"/>
</dbReference>
<dbReference type="AlphaFoldDB" id="A0A1D1YHP4"/>
<sequence>RDSETGPVFKHPGRSPPTSQWGPPATQRAPISVGDLSRSLPATGNHRPMDPFLRRHRGSLLLLLLFAHAVFLRGVDSEVITLTSDTFADKVKEKGTVWFVQFCVPWCKYCKNLGTLWEDLAKAVEGEDEIEVGQVDCGQEKPACTKVDIHSYPTFKVFYEGEEVTKYQGPKEVESLKTFVLNAAQNATQAKDETDSEL</sequence>
<reference evidence="5" key="1">
    <citation type="submission" date="2015-07" db="EMBL/GenBank/DDBJ databases">
        <title>Transcriptome Assembly of Anthurium amnicola.</title>
        <authorList>
            <person name="Suzuki J."/>
        </authorList>
    </citation>
    <scope>NUCLEOTIDE SEQUENCE</scope>
</reference>
<dbReference type="PANTHER" id="PTHR45672:SF3">
    <property type="entry name" value="THIOREDOXIN DOMAIN-CONTAINING PROTEIN 5"/>
    <property type="match status" value="1"/>
</dbReference>
<dbReference type="InterPro" id="IPR036249">
    <property type="entry name" value="Thioredoxin-like_sf"/>
</dbReference>
<organism evidence="5">
    <name type="scientific">Anthurium amnicola</name>
    <dbReference type="NCBI Taxonomy" id="1678845"/>
    <lineage>
        <taxon>Eukaryota</taxon>
        <taxon>Viridiplantae</taxon>
        <taxon>Streptophyta</taxon>
        <taxon>Embryophyta</taxon>
        <taxon>Tracheophyta</taxon>
        <taxon>Spermatophyta</taxon>
        <taxon>Magnoliopsida</taxon>
        <taxon>Liliopsida</taxon>
        <taxon>Araceae</taxon>
        <taxon>Pothoideae</taxon>
        <taxon>Potheae</taxon>
        <taxon>Anthurium</taxon>
    </lineage>
</organism>
<name>A0A1D1YHP4_9ARAE</name>
<dbReference type="PROSITE" id="PS51352">
    <property type="entry name" value="THIOREDOXIN_2"/>
    <property type="match status" value="1"/>
</dbReference>
<evidence type="ECO:0000256" key="2">
    <source>
        <dbReference type="ARBA" id="ARBA00022729"/>
    </source>
</evidence>
<feature type="domain" description="Thioredoxin" evidence="4">
    <location>
        <begin position="61"/>
        <end position="186"/>
    </location>
</feature>
<proteinExistence type="inferred from homology"/>